<feature type="transmembrane region" description="Helical" evidence="1">
    <location>
        <begin position="12"/>
        <end position="31"/>
    </location>
</feature>
<sequence>MVRTNVCESQHDYAATFTVLFCYIYLSSAYYQDCHCKTPEIGVPGFQKHLKMLNLAKYIYWWLSMLLCIDQLYKYGTESIVYFNNYNVT</sequence>
<keyword evidence="4" id="KW-1185">Reference proteome</keyword>
<reference evidence="2" key="2">
    <citation type="submission" date="2023-02" db="EMBL/GenBank/DDBJ databases">
        <authorList>
            <consortium name="DOE Joint Genome Institute"/>
            <person name="Mondo S.J."/>
            <person name="Chang Y."/>
            <person name="Wang Y."/>
            <person name="Ahrendt S."/>
            <person name="Andreopoulos W."/>
            <person name="Barry K."/>
            <person name="Beard J."/>
            <person name="Benny G.L."/>
            <person name="Blankenship S."/>
            <person name="Bonito G."/>
            <person name="Cuomo C."/>
            <person name="Desiro A."/>
            <person name="Gervers K.A."/>
            <person name="Hundley H."/>
            <person name="Kuo A."/>
            <person name="LaButti K."/>
            <person name="Lang B.F."/>
            <person name="Lipzen A."/>
            <person name="O'Donnell K."/>
            <person name="Pangilinan J."/>
            <person name="Reynolds N."/>
            <person name="Sandor L."/>
            <person name="Smith M.W."/>
            <person name="Tsang A."/>
            <person name="Grigoriev I.V."/>
            <person name="Stajich J.E."/>
            <person name="Spatafora J.W."/>
        </authorList>
    </citation>
    <scope>NUCLEOTIDE SEQUENCE</scope>
    <source>
        <strain evidence="2">RSA 2281</strain>
    </source>
</reference>
<evidence type="ECO:0000256" key="1">
    <source>
        <dbReference type="SAM" id="Phobius"/>
    </source>
</evidence>
<evidence type="ECO:0000313" key="4">
    <source>
        <dbReference type="Proteomes" id="UP001209540"/>
    </source>
</evidence>
<proteinExistence type="predicted"/>
<accession>A0AAD5K2G1</accession>
<gene>
    <name evidence="2" type="ORF">BDA99DRAFT_505823</name>
    <name evidence="3" type="ORF">BDA99DRAFT_505825</name>
</gene>
<dbReference type="EMBL" id="JAIXMP010000010">
    <property type="protein sequence ID" value="KAI9266490.1"/>
    <property type="molecule type" value="Genomic_DNA"/>
</dbReference>
<dbReference type="Proteomes" id="UP001209540">
    <property type="component" value="Unassembled WGS sequence"/>
</dbReference>
<protein>
    <submittedName>
        <fullName evidence="2">Uncharacterized protein</fullName>
    </submittedName>
</protein>
<evidence type="ECO:0000313" key="3">
    <source>
        <dbReference type="EMBL" id="KAI9266490.1"/>
    </source>
</evidence>
<organism evidence="2 4">
    <name type="scientific">Phascolomyces articulosus</name>
    <dbReference type="NCBI Taxonomy" id="60185"/>
    <lineage>
        <taxon>Eukaryota</taxon>
        <taxon>Fungi</taxon>
        <taxon>Fungi incertae sedis</taxon>
        <taxon>Mucoromycota</taxon>
        <taxon>Mucoromycotina</taxon>
        <taxon>Mucoromycetes</taxon>
        <taxon>Mucorales</taxon>
        <taxon>Lichtheimiaceae</taxon>
        <taxon>Phascolomyces</taxon>
    </lineage>
</organism>
<dbReference type="AlphaFoldDB" id="A0AAD5K2G1"/>
<name>A0AAD5K2G1_9FUNG</name>
<keyword evidence="1" id="KW-0812">Transmembrane</keyword>
<dbReference type="EMBL" id="JAIXMP010000010">
    <property type="protein sequence ID" value="KAI9266488.1"/>
    <property type="molecule type" value="Genomic_DNA"/>
</dbReference>
<keyword evidence="1" id="KW-1133">Transmembrane helix</keyword>
<keyword evidence="1" id="KW-0472">Membrane</keyword>
<evidence type="ECO:0000313" key="2">
    <source>
        <dbReference type="EMBL" id="KAI9266488.1"/>
    </source>
</evidence>
<reference evidence="2" key="1">
    <citation type="journal article" date="2022" name="IScience">
        <title>Evolution of zygomycete secretomes and the origins of terrestrial fungal ecologies.</title>
        <authorList>
            <person name="Chang Y."/>
            <person name="Wang Y."/>
            <person name="Mondo S."/>
            <person name="Ahrendt S."/>
            <person name="Andreopoulos W."/>
            <person name="Barry K."/>
            <person name="Beard J."/>
            <person name="Benny G.L."/>
            <person name="Blankenship S."/>
            <person name="Bonito G."/>
            <person name="Cuomo C."/>
            <person name="Desiro A."/>
            <person name="Gervers K.A."/>
            <person name="Hundley H."/>
            <person name="Kuo A."/>
            <person name="LaButti K."/>
            <person name="Lang B.F."/>
            <person name="Lipzen A."/>
            <person name="O'Donnell K."/>
            <person name="Pangilinan J."/>
            <person name="Reynolds N."/>
            <person name="Sandor L."/>
            <person name="Smith M.E."/>
            <person name="Tsang A."/>
            <person name="Grigoriev I.V."/>
            <person name="Stajich J.E."/>
            <person name="Spatafora J.W."/>
        </authorList>
    </citation>
    <scope>NUCLEOTIDE SEQUENCE</scope>
    <source>
        <strain evidence="2">RSA 2281</strain>
    </source>
</reference>
<comment type="caution">
    <text evidence="2">The sequence shown here is derived from an EMBL/GenBank/DDBJ whole genome shotgun (WGS) entry which is preliminary data.</text>
</comment>